<keyword evidence="4 6" id="KW-1133">Transmembrane helix</keyword>
<feature type="transmembrane region" description="Helical" evidence="6">
    <location>
        <begin position="198"/>
        <end position="220"/>
    </location>
</feature>
<sequence length="476" mass="53900">MKIIRNYLYNASYQVLILITPLITVPYIARVLGPSGVGVYSYTNSIITYFVLIGTIGITVYGNQQVAFHRDKIRERSKIFWEIELLQISNVIITFFVFGVFLILDHRYRLFMLFQSFQLLAGAFDVSWFFMGMEDFRKTVFRNTLVKLATLAAIFIFVKSKSDLGLYILILALSQLLGNFTLWPYLKGNIIWIQLKELRIWHHYVPALMLFVPQAANLVYQQVNKTMLGNLDSVSSVAYFDYADKLIKTVLAVVTATGVVMLPHMANLYVKGKLEEIRKYLYKSFEFVSFIAIPLMFGIAGIATALAPWYFGRDFTVSGILLIIEAPVIILIGWSNVIGQQYMMPTKQIPTYTKSVVLGAIVNVVLNVPLILKFGVIGAPIATVAAELVVTAYQIFSVRHQLMIRYLFTDLSKYLFAGVTMFVFVYLLNTSMNIGVSNLFLQIVEGGLIYSGILLVVQPQLVIDGKNLIFAKFQKK</sequence>
<reference evidence="8" key="1">
    <citation type="journal article" date="2019" name="Int. J. Syst. Evol. Microbiol.">
        <title>The Global Catalogue of Microorganisms (GCM) 10K type strain sequencing project: providing services to taxonomists for standard genome sequencing and annotation.</title>
        <authorList>
            <consortium name="The Broad Institute Genomics Platform"/>
            <consortium name="The Broad Institute Genome Sequencing Center for Infectious Disease"/>
            <person name="Wu L."/>
            <person name="Ma J."/>
        </authorList>
    </citation>
    <scope>NUCLEOTIDE SEQUENCE [LARGE SCALE GENOMIC DNA]</scope>
    <source>
        <strain evidence="8">CCM 8931</strain>
    </source>
</reference>
<feature type="transmembrane region" description="Helical" evidence="6">
    <location>
        <begin position="408"/>
        <end position="427"/>
    </location>
</feature>
<keyword evidence="2" id="KW-1003">Cell membrane</keyword>
<feature type="transmembrane region" description="Helical" evidence="6">
    <location>
        <begin position="246"/>
        <end position="266"/>
    </location>
</feature>
<evidence type="ECO:0000313" key="8">
    <source>
        <dbReference type="Proteomes" id="UP001597188"/>
    </source>
</evidence>
<protein>
    <submittedName>
        <fullName evidence="7">Polysaccharide biosynthesis C-terminal domain-containing protein</fullName>
    </submittedName>
</protein>
<comment type="subcellular location">
    <subcellularLocation>
        <location evidence="1">Cell membrane</location>
        <topology evidence="1">Multi-pass membrane protein</topology>
    </subcellularLocation>
</comment>
<dbReference type="InterPro" id="IPR002797">
    <property type="entry name" value="Polysacc_synth"/>
</dbReference>
<comment type="caution">
    <text evidence="7">The sequence shown here is derived from an EMBL/GenBank/DDBJ whole genome shotgun (WGS) entry which is preliminary data.</text>
</comment>
<dbReference type="Proteomes" id="UP001597188">
    <property type="component" value="Unassembled WGS sequence"/>
</dbReference>
<accession>A0ABW4C2S2</accession>
<evidence type="ECO:0000256" key="1">
    <source>
        <dbReference type="ARBA" id="ARBA00004651"/>
    </source>
</evidence>
<feature type="transmembrane region" description="Helical" evidence="6">
    <location>
        <begin position="140"/>
        <end position="158"/>
    </location>
</feature>
<feature type="transmembrane region" description="Helical" evidence="6">
    <location>
        <begin position="41"/>
        <end position="62"/>
    </location>
</feature>
<evidence type="ECO:0000256" key="5">
    <source>
        <dbReference type="ARBA" id="ARBA00023136"/>
    </source>
</evidence>
<dbReference type="InterPro" id="IPR050833">
    <property type="entry name" value="Poly_Biosynth_Transport"/>
</dbReference>
<feature type="transmembrane region" description="Helical" evidence="6">
    <location>
        <begin position="439"/>
        <end position="457"/>
    </location>
</feature>
<proteinExistence type="predicted"/>
<evidence type="ECO:0000256" key="4">
    <source>
        <dbReference type="ARBA" id="ARBA00022989"/>
    </source>
</evidence>
<feature type="transmembrane region" description="Helical" evidence="6">
    <location>
        <begin position="317"/>
        <end position="339"/>
    </location>
</feature>
<name>A0ABW4C2S2_9LACO</name>
<evidence type="ECO:0000313" key="7">
    <source>
        <dbReference type="EMBL" id="MFD1421205.1"/>
    </source>
</evidence>
<evidence type="ECO:0000256" key="3">
    <source>
        <dbReference type="ARBA" id="ARBA00022692"/>
    </source>
</evidence>
<dbReference type="PANTHER" id="PTHR30250">
    <property type="entry name" value="PST FAMILY PREDICTED COLANIC ACID TRANSPORTER"/>
    <property type="match status" value="1"/>
</dbReference>
<gene>
    <name evidence="7" type="ORF">ACFQ5L_09670</name>
</gene>
<organism evidence="7 8">
    <name type="scientific">Lactiplantibacillus songbeiensis</name>
    <dbReference type="NCBI Taxonomy" id="2559920"/>
    <lineage>
        <taxon>Bacteria</taxon>
        <taxon>Bacillati</taxon>
        <taxon>Bacillota</taxon>
        <taxon>Bacilli</taxon>
        <taxon>Lactobacillales</taxon>
        <taxon>Lactobacillaceae</taxon>
        <taxon>Lactiplantibacillus</taxon>
    </lineage>
</organism>
<feature type="transmembrane region" description="Helical" evidence="6">
    <location>
        <begin position="110"/>
        <end position="131"/>
    </location>
</feature>
<keyword evidence="8" id="KW-1185">Reference proteome</keyword>
<dbReference type="PANTHER" id="PTHR30250:SF11">
    <property type="entry name" value="O-ANTIGEN TRANSPORTER-RELATED"/>
    <property type="match status" value="1"/>
</dbReference>
<evidence type="ECO:0000256" key="6">
    <source>
        <dbReference type="SAM" id="Phobius"/>
    </source>
</evidence>
<feature type="transmembrane region" description="Helical" evidence="6">
    <location>
        <begin position="351"/>
        <end position="371"/>
    </location>
</feature>
<dbReference type="EMBL" id="JBHTOJ010000031">
    <property type="protein sequence ID" value="MFD1421205.1"/>
    <property type="molecule type" value="Genomic_DNA"/>
</dbReference>
<feature type="transmembrane region" description="Helical" evidence="6">
    <location>
        <begin position="287"/>
        <end position="311"/>
    </location>
</feature>
<feature type="transmembrane region" description="Helical" evidence="6">
    <location>
        <begin position="377"/>
        <end position="396"/>
    </location>
</feature>
<evidence type="ECO:0000256" key="2">
    <source>
        <dbReference type="ARBA" id="ARBA00022475"/>
    </source>
</evidence>
<feature type="transmembrane region" description="Helical" evidence="6">
    <location>
        <begin position="83"/>
        <end position="104"/>
    </location>
</feature>
<keyword evidence="3 6" id="KW-0812">Transmembrane</keyword>
<dbReference type="Pfam" id="PF01943">
    <property type="entry name" value="Polysacc_synt"/>
    <property type="match status" value="1"/>
</dbReference>
<keyword evidence="5 6" id="KW-0472">Membrane</keyword>
<feature type="transmembrane region" description="Helical" evidence="6">
    <location>
        <begin position="164"/>
        <end position="186"/>
    </location>
</feature>
<dbReference type="RefSeq" id="WP_137636322.1">
    <property type="nucleotide sequence ID" value="NZ_BJDL01000042.1"/>
</dbReference>
<feature type="transmembrane region" description="Helical" evidence="6">
    <location>
        <begin position="7"/>
        <end position="29"/>
    </location>
</feature>